<dbReference type="EMBL" id="JBHRTN010000010">
    <property type="protein sequence ID" value="MFC3125601.1"/>
    <property type="molecule type" value="Genomic_DNA"/>
</dbReference>
<dbReference type="InterPro" id="IPR036890">
    <property type="entry name" value="HATPase_C_sf"/>
</dbReference>
<dbReference type="PANTHER" id="PTHR41523:SF8">
    <property type="entry name" value="ETHYLENE RESPONSE SENSOR PROTEIN"/>
    <property type="match status" value="1"/>
</dbReference>
<reference evidence="20" key="1">
    <citation type="journal article" date="2019" name="Int. J. Syst. Evol. Microbiol.">
        <title>The Global Catalogue of Microorganisms (GCM) 10K type strain sequencing project: providing services to taxonomists for standard genome sequencing and annotation.</title>
        <authorList>
            <consortium name="The Broad Institute Genomics Platform"/>
            <consortium name="The Broad Institute Genome Sequencing Center for Infectious Disease"/>
            <person name="Wu L."/>
            <person name="Ma J."/>
        </authorList>
    </citation>
    <scope>NUCLEOTIDE SEQUENCE [LARGE SCALE GENOMIC DNA]</scope>
    <source>
        <strain evidence="20">KCTC 52094</strain>
    </source>
</reference>
<dbReference type="Pfam" id="PF13426">
    <property type="entry name" value="PAS_9"/>
    <property type="match status" value="1"/>
</dbReference>
<evidence type="ECO:0000313" key="19">
    <source>
        <dbReference type="EMBL" id="MFC3125601.1"/>
    </source>
</evidence>
<dbReference type="InterPro" id="IPR000700">
    <property type="entry name" value="PAS-assoc_C"/>
</dbReference>
<evidence type="ECO:0000256" key="12">
    <source>
        <dbReference type="ARBA" id="ARBA00022840"/>
    </source>
</evidence>
<evidence type="ECO:0000256" key="2">
    <source>
        <dbReference type="ARBA" id="ARBA00012438"/>
    </source>
</evidence>
<dbReference type="PROSITE" id="PS50113">
    <property type="entry name" value="PAC"/>
    <property type="match status" value="1"/>
</dbReference>
<comment type="caution">
    <text evidence="19">The sequence shown here is derived from an EMBL/GenBank/DDBJ whole genome shotgun (WGS) entry which is preliminary data.</text>
</comment>
<dbReference type="InterPro" id="IPR001610">
    <property type="entry name" value="PAC"/>
</dbReference>
<evidence type="ECO:0000256" key="7">
    <source>
        <dbReference type="ARBA" id="ARBA00022643"/>
    </source>
</evidence>
<keyword evidence="17" id="KW-0812">Transmembrane</keyword>
<evidence type="ECO:0000256" key="15">
    <source>
        <dbReference type="ARBA" id="ARBA00023170"/>
    </source>
</evidence>
<dbReference type="Gene3D" id="6.10.340.10">
    <property type="match status" value="1"/>
</dbReference>
<evidence type="ECO:0000256" key="6">
    <source>
        <dbReference type="ARBA" id="ARBA00022630"/>
    </source>
</evidence>
<evidence type="ECO:0000256" key="16">
    <source>
        <dbReference type="SAM" id="MobiDB-lite"/>
    </source>
</evidence>
<evidence type="ECO:0000256" key="1">
    <source>
        <dbReference type="ARBA" id="ARBA00000085"/>
    </source>
</evidence>
<dbReference type="SUPFAM" id="SSF55785">
    <property type="entry name" value="PYP-like sensor domain (PAS domain)"/>
    <property type="match status" value="1"/>
</dbReference>
<feature type="domain" description="PAC" evidence="18">
    <location>
        <begin position="478"/>
        <end position="531"/>
    </location>
</feature>
<protein>
    <recommendedName>
        <fullName evidence="2">histidine kinase</fullName>
        <ecNumber evidence="2">2.7.13.3</ecNumber>
    </recommendedName>
</protein>
<dbReference type="GO" id="GO:0016301">
    <property type="term" value="F:kinase activity"/>
    <property type="evidence" value="ECO:0007669"/>
    <property type="project" value="UniProtKB-KW"/>
</dbReference>
<dbReference type="Gene3D" id="3.30.565.10">
    <property type="entry name" value="Histidine kinase-like ATPase, C-terminal domain"/>
    <property type="match status" value="1"/>
</dbReference>
<evidence type="ECO:0000256" key="13">
    <source>
        <dbReference type="ARBA" id="ARBA00022991"/>
    </source>
</evidence>
<dbReference type="Proteomes" id="UP001595593">
    <property type="component" value="Unassembled WGS sequence"/>
</dbReference>
<evidence type="ECO:0000256" key="17">
    <source>
        <dbReference type="SAM" id="Phobius"/>
    </source>
</evidence>
<dbReference type="Gene3D" id="3.30.450.20">
    <property type="entry name" value="PAS domain"/>
    <property type="match status" value="2"/>
</dbReference>
<dbReference type="CDD" id="cd00130">
    <property type="entry name" value="PAS"/>
    <property type="match status" value="1"/>
</dbReference>
<keyword evidence="10" id="KW-0547">Nucleotide-binding</keyword>
<keyword evidence="17" id="KW-0472">Membrane</keyword>
<dbReference type="RefSeq" id="WP_379596416.1">
    <property type="nucleotide sequence ID" value="NZ_JBHRTN010000010.1"/>
</dbReference>
<proteinExistence type="predicted"/>
<keyword evidence="4" id="KW-0597">Phosphoprotein</keyword>
<dbReference type="InterPro" id="IPR011102">
    <property type="entry name" value="Sig_transdc_His_kinase_HWE"/>
</dbReference>
<dbReference type="SMART" id="SM00086">
    <property type="entry name" value="PAC"/>
    <property type="match status" value="1"/>
</dbReference>
<keyword evidence="20" id="KW-1185">Reference proteome</keyword>
<feature type="region of interest" description="Disordered" evidence="16">
    <location>
        <begin position="1"/>
        <end position="29"/>
    </location>
</feature>
<accession>A0ABV7G286</accession>
<sequence length="731" mass="78076">MKLGQGATESGVADAPGQSSSSPSRHPGAGLGLRGMLATAIGGLGLLAAGITAVALGAQADRRLRADIGAEFGSAAERLADLLDRGLFERLREIRIVASLPLMRDAGASPNEQRHLLREVQRSYPDYAILLLIDDAGTIRVTSSGVLEGAKVGHRDYFVAGQKAPFLGDVHEGRLMSPLLGRPAHDPARFVDLAAPVTGEGGASAGVLAAHLYWEWAIALARDALVPLRQRHPEAQALILDKEGRVILGEAGEAAVDLARLAPKLRKGRGGSVVMQDNGSRSLVGFAPTRGHRDAASLGWTVLVRGDAKVAFAPVQRLRLQILGWGTLGALVAAGLGWWLAGLVARPMQRLSDAALQLRNDPQHPLPSGGRLREASLLAESLGALHASLRRREQDLADGEGRLRAVLEQMPVGVVLAEMPNGRLVFRNARAAEILGRPLELDAPLPMQTAFSALRRDGLPYEAEDMPIARALRLGESVVAEPMLYRRGDGAMVALEMSAAPVRSGSGQTLMVVCTFHDVTGARLAAEQHRVLAREVDHRAKNALAVVQAALRMTRADSTEAFVQAVEGRVSALARAQIRLAEAEWRGADLRLVLEGELGALLNEVQGGSVRMHGPPLTLTVEAVQPLSLVVHELATNAAQHGALSTAEGRVLLQWEAVEGAEQDMLHFRWIELDGPVLNGPPARRGFGARVIETTLRQQLGGMVRWEWRAAGLCCDLMVPTRRAVARILTD</sequence>
<evidence type="ECO:0000256" key="4">
    <source>
        <dbReference type="ARBA" id="ARBA00022553"/>
    </source>
</evidence>
<keyword evidence="13" id="KW-0157">Chromophore</keyword>
<keyword evidence="3" id="KW-0600">Photoreceptor protein</keyword>
<evidence type="ECO:0000256" key="9">
    <source>
        <dbReference type="ARBA" id="ARBA00022737"/>
    </source>
</evidence>
<evidence type="ECO:0000256" key="10">
    <source>
        <dbReference type="ARBA" id="ARBA00022741"/>
    </source>
</evidence>
<dbReference type="SMART" id="SM00911">
    <property type="entry name" value="HWE_HK"/>
    <property type="match status" value="1"/>
</dbReference>
<feature type="transmembrane region" description="Helical" evidence="17">
    <location>
        <begin position="36"/>
        <end position="58"/>
    </location>
</feature>
<evidence type="ECO:0000259" key="18">
    <source>
        <dbReference type="PROSITE" id="PS50113"/>
    </source>
</evidence>
<keyword evidence="12" id="KW-0067">ATP-binding</keyword>
<gene>
    <name evidence="19" type="ORF">ACFOD4_11045</name>
</gene>
<dbReference type="EC" id="2.7.13.3" evidence="2"/>
<evidence type="ECO:0000313" key="20">
    <source>
        <dbReference type="Proteomes" id="UP001595593"/>
    </source>
</evidence>
<dbReference type="Pfam" id="PF07536">
    <property type="entry name" value="HWE_HK"/>
    <property type="match status" value="1"/>
</dbReference>
<keyword evidence="9" id="KW-0677">Repeat</keyword>
<keyword evidence="15" id="KW-0675">Receptor</keyword>
<evidence type="ECO:0000256" key="14">
    <source>
        <dbReference type="ARBA" id="ARBA00023026"/>
    </source>
</evidence>
<keyword evidence="11 19" id="KW-0418">Kinase</keyword>
<dbReference type="NCBIfam" id="TIGR00229">
    <property type="entry name" value="sensory_box"/>
    <property type="match status" value="1"/>
</dbReference>
<evidence type="ECO:0000256" key="8">
    <source>
        <dbReference type="ARBA" id="ARBA00022679"/>
    </source>
</evidence>
<name>A0ABV7G286_9PROT</name>
<keyword evidence="6" id="KW-0285">Flavoprotein</keyword>
<feature type="transmembrane region" description="Helical" evidence="17">
    <location>
        <begin position="322"/>
        <end position="341"/>
    </location>
</feature>
<keyword evidence="14" id="KW-0843">Virulence</keyword>
<dbReference type="PANTHER" id="PTHR41523">
    <property type="entry name" value="TWO-COMPONENT SYSTEM SENSOR PROTEIN"/>
    <property type="match status" value="1"/>
</dbReference>
<evidence type="ECO:0000256" key="5">
    <source>
        <dbReference type="ARBA" id="ARBA00022606"/>
    </source>
</evidence>
<dbReference type="InterPro" id="IPR000014">
    <property type="entry name" value="PAS"/>
</dbReference>
<keyword evidence="7" id="KW-0288">FMN</keyword>
<keyword evidence="5" id="KW-0716">Sensory transduction</keyword>
<dbReference type="InterPro" id="IPR035965">
    <property type="entry name" value="PAS-like_dom_sf"/>
</dbReference>
<evidence type="ECO:0000256" key="11">
    <source>
        <dbReference type="ARBA" id="ARBA00022777"/>
    </source>
</evidence>
<keyword evidence="8" id="KW-0808">Transferase</keyword>
<comment type="catalytic activity">
    <reaction evidence="1">
        <text>ATP + protein L-histidine = ADP + protein N-phospho-L-histidine.</text>
        <dbReference type="EC" id="2.7.13.3"/>
    </reaction>
</comment>
<organism evidence="19 20">
    <name type="scientific">Teichococcus globiformis</name>
    <dbReference type="NCBI Taxonomy" id="2307229"/>
    <lineage>
        <taxon>Bacteria</taxon>
        <taxon>Pseudomonadati</taxon>
        <taxon>Pseudomonadota</taxon>
        <taxon>Alphaproteobacteria</taxon>
        <taxon>Acetobacterales</taxon>
        <taxon>Roseomonadaceae</taxon>
        <taxon>Roseomonas</taxon>
    </lineage>
</organism>
<evidence type="ECO:0000256" key="3">
    <source>
        <dbReference type="ARBA" id="ARBA00022543"/>
    </source>
</evidence>
<keyword evidence="17" id="KW-1133">Transmembrane helix</keyword>